<dbReference type="AlphaFoldDB" id="A0A2P2C1N1"/>
<gene>
    <name evidence="2" type="ORF">NOCA110019</name>
</gene>
<accession>A0A2P2C1N1</accession>
<feature type="transmembrane region" description="Helical" evidence="1">
    <location>
        <begin position="293"/>
        <end position="320"/>
    </location>
</feature>
<dbReference type="EMBL" id="CZKB01000001">
    <property type="protein sequence ID" value="CUR55896.1"/>
    <property type="molecule type" value="Genomic_DNA"/>
</dbReference>
<dbReference type="InterPro" id="IPR006311">
    <property type="entry name" value="TAT_signal"/>
</dbReference>
<feature type="transmembrane region" description="Helical" evidence="1">
    <location>
        <begin position="428"/>
        <end position="450"/>
    </location>
</feature>
<feature type="transmembrane region" description="Helical" evidence="1">
    <location>
        <begin position="209"/>
        <end position="226"/>
    </location>
</feature>
<organism evidence="2">
    <name type="scientific">metagenome</name>
    <dbReference type="NCBI Taxonomy" id="256318"/>
    <lineage>
        <taxon>unclassified sequences</taxon>
        <taxon>metagenomes</taxon>
    </lineage>
</organism>
<feature type="transmembrane region" description="Helical" evidence="1">
    <location>
        <begin position="398"/>
        <end position="416"/>
    </location>
</feature>
<proteinExistence type="predicted"/>
<evidence type="ECO:0008006" key="3">
    <source>
        <dbReference type="Google" id="ProtNLM"/>
    </source>
</evidence>
<feature type="transmembrane region" description="Helical" evidence="1">
    <location>
        <begin position="372"/>
        <end position="393"/>
    </location>
</feature>
<dbReference type="PROSITE" id="PS51318">
    <property type="entry name" value="TAT"/>
    <property type="match status" value="1"/>
</dbReference>
<evidence type="ECO:0000313" key="2">
    <source>
        <dbReference type="EMBL" id="CUR55896.1"/>
    </source>
</evidence>
<keyword evidence="1" id="KW-0472">Membrane</keyword>
<evidence type="ECO:0000256" key="1">
    <source>
        <dbReference type="SAM" id="Phobius"/>
    </source>
</evidence>
<feature type="transmembrane region" description="Helical" evidence="1">
    <location>
        <begin position="89"/>
        <end position="106"/>
    </location>
</feature>
<reference evidence="2" key="1">
    <citation type="submission" date="2015-08" db="EMBL/GenBank/DDBJ databases">
        <authorList>
            <person name="Babu N.S."/>
            <person name="Beckwith C.J."/>
            <person name="Beseler K.G."/>
            <person name="Brison A."/>
            <person name="Carone J.V."/>
            <person name="Caskin T.P."/>
            <person name="Diamond M."/>
            <person name="Durham M.E."/>
            <person name="Foxe J.M."/>
            <person name="Go M."/>
            <person name="Henderson B.A."/>
            <person name="Jones I.B."/>
            <person name="McGettigan J.A."/>
            <person name="Micheletti S.J."/>
            <person name="Nasrallah M.E."/>
            <person name="Ortiz D."/>
            <person name="Piller C.R."/>
            <person name="Privatt S.R."/>
            <person name="Schneider S.L."/>
            <person name="Sharp S."/>
            <person name="Smith T.C."/>
            <person name="Stanton J.D."/>
            <person name="Ullery H.E."/>
            <person name="Wilson R.J."/>
            <person name="Serrano M.G."/>
            <person name="Buck G."/>
            <person name="Lee V."/>
            <person name="Wang Y."/>
            <person name="Carvalho R."/>
            <person name="Voegtly L."/>
            <person name="Shi R."/>
            <person name="Duckworth R."/>
            <person name="Johnson A."/>
            <person name="Loviza R."/>
            <person name="Walstead R."/>
            <person name="Shah Z."/>
            <person name="Kiflezghi M."/>
            <person name="Wade K."/>
            <person name="Ball S.L."/>
            <person name="Bradley K.W."/>
            <person name="Asai D.J."/>
            <person name="Bowman C.A."/>
            <person name="Russell D.A."/>
            <person name="Pope W.H."/>
            <person name="Jacobs-Sera D."/>
            <person name="Hendrix R.W."/>
            <person name="Hatfull G.F."/>
        </authorList>
    </citation>
    <scope>NUCLEOTIDE SEQUENCE</scope>
</reference>
<feature type="transmembrane region" description="Helical" evidence="1">
    <location>
        <begin position="332"/>
        <end position="352"/>
    </location>
</feature>
<sequence length="613" mass="65608">MSEPRRRDALRWAGSVLGLVLLGGAATVLGGTAWPLVGAVLVVTTAVHAPRAGWRVAFFLTLLAAFALEVSFAWFTAHSGWSFATDNTVVWTLSGLCAVPFAAAVGPPTLTRRQLVDAAAVLATPALVLAYLAWTSATGYYEWLGWAMAGDSANNMLLVRTLIDDGGLLRSQGNPAPLSTVIYAAWAAPGVPDDAAGVVKHVVLNGGQLTLLTGALLSILSSLTALRTSRLSGSRRVALAMTAGLLPWLWCVMGYSFRQGFQNAAPAMAILLLAWSCWAVQRRHPVASVTGQILATWAMAATWGPVLLIPALWFVGVAVWQQRRLRAAGRTLLLPFAAMIGAGVYAVLVTLKDLTATGGVPGVDGGTPNYDPWWALGVGIALLALSVACYRWLPRETVWGYWLLVPGLAAGVYQLSSARVEAGLPYWGYYPIKLTWIVMATALLVLFSVLQPPLARVARAGWGGNGLVLAFVACMATMFWTTPPLRPATIPSVLTPSWLNYDTSMDRAYERLFALMEENPRTIVSDYGPPPMPLAFDSAINFWLLQSGSVDLNDPLRNYAYSMNSADPAALCGAINQWGGDVRVVTRAQKLERNILKACPDAVFTVEVIGAGR</sequence>
<feature type="transmembrane region" description="Helical" evidence="1">
    <location>
        <begin position="238"/>
        <end position="257"/>
    </location>
</feature>
<protein>
    <recommendedName>
        <fullName evidence="3">Glycosyltransferase RgtA/B/C/D-like domain-containing protein</fullName>
    </recommendedName>
</protein>
<keyword evidence="1" id="KW-1133">Transmembrane helix</keyword>
<feature type="transmembrane region" description="Helical" evidence="1">
    <location>
        <begin position="56"/>
        <end position="77"/>
    </location>
</feature>
<name>A0A2P2C1N1_9ZZZZ</name>
<feature type="transmembrane region" description="Helical" evidence="1">
    <location>
        <begin position="118"/>
        <end position="137"/>
    </location>
</feature>
<keyword evidence="1" id="KW-0812">Transmembrane</keyword>
<feature type="transmembrane region" description="Helical" evidence="1">
    <location>
        <begin position="462"/>
        <end position="480"/>
    </location>
</feature>